<evidence type="ECO:0000313" key="9">
    <source>
        <dbReference type="Proteomes" id="UP000198660"/>
    </source>
</evidence>
<organism evidence="8 9">
    <name type="scientific">Marininema halotolerans</name>
    <dbReference type="NCBI Taxonomy" id="1155944"/>
    <lineage>
        <taxon>Bacteria</taxon>
        <taxon>Bacillati</taxon>
        <taxon>Bacillota</taxon>
        <taxon>Bacilli</taxon>
        <taxon>Bacillales</taxon>
        <taxon>Thermoactinomycetaceae</taxon>
        <taxon>Marininema</taxon>
    </lineage>
</organism>
<evidence type="ECO:0000259" key="6">
    <source>
        <dbReference type="SMART" id="SM00478"/>
    </source>
</evidence>
<keyword evidence="5" id="KW-0234">DNA repair</keyword>
<dbReference type="AlphaFoldDB" id="A0A1I6NQS8"/>
<evidence type="ECO:0000256" key="4">
    <source>
        <dbReference type="ARBA" id="ARBA00022763"/>
    </source>
</evidence>
<proteinExistence type="inferred from homology"/>
<dbReference type="Gene3D" id="1.10.1670.10">
    <property type="entry name" value="Helix-hairpin-Helix base-excision DNA repair enzymes (C-terminal)"/>
    <property type="match status" value="1"/>
</dbReference>
<dbReference type="PANTHER" id="PTHR43003">
    <property type="entry name" value="DNA-3-METHYLADENINE GLYCOSYLASE"/>
    <property type="match status" value="1"/>
</dbReference>
<dbReference type="GO" id="GO:0006285">
    <property type="term" value="P:base-excision repair, AP site formation"/>
    <property type="evidence" value="ECO:0007669"/>
    <property type="project" value="TreeGrafter"/>
</dbReference>
<dbReference type="Gene3D" id="3.30.310.20">
    <property type="entry name" value="DNA-3-methyladenine glycosylase AlkA, N-terminal domain"/>
    <property type="match status" value="1"/>
</dbReference>
<feature type="domain" description="HhH-GPD" evidence="6">
    <location>
        <begin position="128"/>
        <end position="293"/>
    </location>
</feature>
<dbReference type="GO" id="GO:0006307">
    <property type="term" value="P:DNA alkylation repair"/>
    <property type="evidence" value="ECO:0007669"/>
    <property type="project" value="TreeGrafter"/>
</dbReference>
<evidence type="ECO:0000256" key="1">
    <source>
        <dbReference type="ARBA" id="ARBA00000086"/>
    </source>
</evidence>
<gene>
    <name evidence="8" type="ORF">SAMN05444972_10130</name>
</gene>
<dbReference type="InterPro" id="IPR037046">
    <property type="entry name" value="AlkA_N_sf"/>
</dbReference>
<dbReference type="InterPro" id="IPR003265">
    <property type="entry name" value="HhH-GPD_domain"/>
</dbReference>
<name>A0A1I6NQS8_9BACL</name>
<dbReference type="Pfam" id="PF06029">
    <property type="entry name" value="AlkA_N"/>
    <property type="match status" value="1"/>
</dbReference>
<sequence>MAHMKLMPSGIYSFEHTSRRLAALEKSAYQVRDDRFIRTLRLGERLIAVELWWMGDGLAVEVSEELSSQQLEELSQRLRRMFSLDVDLSSFYQRLEGDPNLGNLIRERRGLHVVLDASLYECLIRTIISQQLNLSFAGTLIQRLIERAGDTIVHRGETLWVFPTPEQVANLSYEDLQELQFNRRKAEYVIDLSRKVVDGFDLDQLYTLSDDDVVKKLLPIRGIGRWTVECLLLFGMGRTDLLPAADIGVRNALRHVFETTEQPSEEEVRRLGEAWSPWRSYAVFYLWDYLGSTKNSQ</sequence>
<evidence type="ECO:0000256" key="2">
    <source>
        <dbReference type="ARBA" id="ARBA00010817"/>
    </source>
</evidence>
<evidence type="ECO:0000259" key="7">
    <source>
        <dbReference type="SMART" id="SM01009"/>
    </source>
</evidence>
<dbReference type="SUPFAM" id="SSF48150">
    <property type="entry name" value="DNA-glycosylase"/>
    <property type="match status" value="1"/>
</dbReference>
<dbReference type="FunFam" id="1.10.340.30:FF:000004">
    <property type="entry name" value="DNA-3-methyladenine glycosylase II"/>
    <property type="match status" value="1"/>
</dbReference>
<dbReference type="Proteomes" id="UP000198660">
    <property type="component" value="Unassembled WGS sequence"/>
</dbReference>
<dbReference type="InterPro" id="IPR010316">
    <property type="entry name" value="AlkA_N"/>
</dbReference>
<dbReference type="CDD" id="cd00056">
    <property type="entry name" value="ENDO3c"/>
    <property type="match status" value="1"/>
</dbReference>
<dbReference type="SMART" id="SM00478">
    <property type="entry name" value="ENDO3c"/>
    <property type="match status" value="1"/>
</dbReference>
<dbReference type="InterPro" id="IPR023170">
    <property type="entry name" value="HhH_base_excis_C"/>
</dbReference>
<accession>A0A1I6NQS8</accession>
<dbReference type="OrthoDB" id="9785929at2"/>
<dbReference type="InterPro" id="IPR011257">
    <property type="entry name" value="DNA_glycosylase"/>
</dbReference>
<dbReference type="GO" id="GO:0005737">
    <property type="term" value="C:cytoplasm"/>
    <property type="evidence" value="ECO:0007669"/>
    <property type="project" value="TreeGrafter"/>
</dbReference>
<dbReference type="PANTHER" id="PTHR43003:SF5">
    <property type="entry name" value="DNA-3-METHYLADENINE GLYCOSYLASE"/>
    <property type="match status" value="1"/>
</dbReference>
<dbReference type="EMBL" id="FPAA01000001">
    <property type="protein sequence ID" value="SFS30267.1"/>
    <property type="molecule type" value="Genomic_DNA"/>
</dbReference>
<feature type="domain" description="DNA-3-methyladenine glycosylase AlkA N-terminal" evidence="7">
    <location>
        <begin position="3"/>
        <end position="116"/>
    </location>
</feature>
<dbReference type="Pfam" id="PF00730">
    <property type="entry name" value="HhH-GPD"/>
    <property type="match status" value="1"/>
</dbReference>
<keyword evidence="4" id="KW-0227">DNA damage</keyword>
<evidence type="ECO:0000313" key="8">
    <source>
        <dbReference type="EMBL" id="SFS30267.1"/>
    </source>
</evidence>
<dbReference type="Gene3D" id="1.10.340.30">
    <property type="entry name" value="Hypothetical protein, domain 2"/>
    <property type="match status" value="1"/>
</dbReference>
<dbReference type="GO" id="GO:0032131">
    <property type="term" value="F:alkylated DNA binding"/>
    <property type="evidence" value="ECO:0007669"/>
    <property type="project" value="TreeGrafter"/>
</dbReference>
<comment type="similarity">
    <text evidence="2">Belongs to the alkylbase DNA glycosidase AlkA family.</text>
</comment>
<dbReference type="SMART" id="SM01009">
    <property type="entry name" value="AlkA_N"/>
    <property type="match status" value="1"/>
</dbReference>
<dbReference type="InterPro" id="IPR051912">
    <property type="entry name" value="Alkylbase_DNA_Glycosylase/TA"/>
</dbReference>
<evidence type="ECO:0000256" key="3">
    <source>
        <dbReference type="ARBA" id="ARBA00012000"/>
    </source>
</evidence>
<dbReference type="EC" id="3.2.2.21" evidence="3"/>
<evidence type="ECO:0000256" key="5">
    <source>
        <dbReference type="ARBA" id="ARBA00023204"/>
    </source>
</evidence>
<keyword evidence="9" id="KW-1185">Reference proteome</keyword>
<reference evidence="9" key="1">
    <citation type="submission" date="2016-10" db="EMBL/GenBank/DDBJ databases">
        <authorList>
            <person name="Varghese N."/>
            <person name="Submissions S."/>
        </authorList>
    </citation>
    <scope>NUCLEOTIDE SEQUENCE [LARGE SCALE GENOMIC DNA]</scope>
    <source>
        <strain evidence="9">DSM 45789</strain>
    </source>
</reference>
<dbReference type="GO" id="GO:0008725">
    <property type="term" value="F:DNA-3-methyladenine glycosylase activity"/>
    <property type="evidence" value="ECO:0007669"/>
    <property type="project" value="TreeGrafter"/>
</dbReference>
<protein>
    <recommendedName>
        <fullName evidence="3">DNA-3-methyladenine glycosylase II</fullName>
        <ecNumber evidence="3">3.2.2.21</ecNumber>
    </recommendedName>
</protein>
<dbReference type="GO" id="GO:0032993">
    <property type="term" value="C:protein-DNA complex"/>
    <property type="evidence" value="ECO:0007669"/>
    <property type="project" value="TreeGrafter"/>
</dbReference>
<dbReference type="GO" id="GO:0043916">
    <property type="term" value="F:DNA-7-methylguanine glycosylase activity"/>
    <property type="evidence" value="ECO:0007669"/>
    <property type="project" value="TreeGrafter"/>
</dbReference>
<comment type="catalytic activity">
    <reaction evidence="1">
        <text>Hydrolysis of alkylated DNA, releasing 3-methyladenine, 3-methylguanine, 7-methylguanine and 7-methyladenine.</text>
        <dbReference type="EC" id="3.2.2.21"/>
    </reaction>
</comment>